<gene>
    <name evidence="2" type="ORF">CPOL0286_LOCUS15492</name>
</gene>
<sequence>MAAIDVGDALQCAARYETDCRAREQAVTSNIARLLTPKINTRALAEQPTPRESYQAMHNSPRYRIEEPFNVSPRRPATTSSLFGCSMPNPPDLVTGHAVLPRRLRNGYFA</sequence>
<name>A0A7S4MZI5_9EUKA</name>
<evidence type="ECO:0000313" key="2">
    <source>
        <dbReference type="EMBL" id="CAE2255651.1"/>
    </source>
</evidence>
<organism evidence="2">
    <name type="scientific">Prymnesium polylepis</name>
    <dbReference type="NCBI Taxonomy" id="72548"/>
    <lineage>
        <taxon>Eukaryota</taxon>
        <taxon>Haptista</taxon>
        <taxon>Haptophyta</taxon>
        <taxon>Prymnesiophyceae</taxon>
        <taxon>Prymnesiales</taxon>
        <taxon>Prymnesiaceae</taxon>
        <taxon>Prymnesium</taxon>
    </lineage>
</organism>
<dbReference type="AlphaFoldDB" id="A0A7S4MZI5"/>
<reference evidence="2" key="1">
    <citation type="submission" date="2021-01" db="EMBL/GenBank/DDBJ databases">
        <authorList>
            <person name="Corre E."/>
            <person name="Pelletier E."/>
            <person name="Niang G."/>
            <person name="Scheremetjew M."/>
            <person name="Finn R."/>
            <person name="Kale V."/>
            <person name="Holt S."/>
            <person name="Cochrane G."/>
            <person name="Meng A."/>
            <person name="Brown T."/>
            <person name="Cohen L."/>
        </authorList>
    </citation>
    <scope>NUCLEOTIDE SEQUENCE</scope>
    <source>
        <strain evidence="2">UIO037</strain>
    </source>
</reference>
<protein>
    <submittedName>
        <fullName evidence="2">Uncharacterized protein</fullName>
    </submittedName>
</protein>
<feature type="region of interest" description="Disordered" evidence="1">
    <location>
        <begin position="46"/>
        <end position="87"/>
    </location>
</feature>
<proteinExistence type="predicted"/>
<dbReference type="EMBL" id="HBKO01034117">
    <property type="protein sequence ID" value="CAE2255651.1"/>
    <property type="molecule type" value="Transcribed_RNA"/>
</dbReference>
<evidence type="ECO:0000256" key="1">
    <source>
        <dbReference type="SAM" id="MobiDB-lite"/>
    </source>
</evidence>
<accession>A0A7S4MZI5</accession>